<comment type="pathway">
    <text evidence="3 19">Amino-acid biosynthesis; L-arginine biosynthesis; carbamoyl phosphate from bicarbonate: step 1/1.</text>
</comment>
<dbReference type="PROSITE" id="PS51855">
    <property type="entry name" value="MGS"/>
    <property type="match status" value="1"/>
</dbReference>
<dbReference type="Pfam" id="PF02786">
    <property type="entry name" value="CPSase_L_D2"/>
    <property type="match status" value="2"/>
</dbReference>
<evidence type="ECO:0000256" key="2">
    <source>
        <dbReference type="ARBA" id="ARBA00004812"/>
    </source>
</evidence>
<evidence type="ECO:0000313" key="23">
    <source>
        <dbReference type="Proteomes" id="UP000594778"/>
    </source>
</evidence>
<dbReference type="SUPFAM" id="SSF52440">
    <property type="entry name" value="PreATP-grasp domain"/>
    <property type="match status" value="2"/>
</dbReference>
<dbReference type="PROSITE" id="PS00867">
    <property type="entry name" value="CPSASE_2"/>
    <property type="match status" value="2"/>
</dbReference>
<dbReference type="PROSITE" id="PS50975">
    <property type="entry name" value="ATP_GRASP"/>
    <property type="match status" value="2"/>
</dbReference>
<dbReference type="InterPro" id="IPR005480">
    <property type="entry name" value="CPSase_lsu_oligo"/>
</dbReference>
<dbReference type="GO" id="GO:0004088">
    <property type="term" value="F:carbamoyl-phosphate synthase (glutamine-hydrolyzing) activity"/>
    <property type="evidence" value="ECO:0007669"/>
    <property type="project" value="UniProtKB-UniRule"/>
</dbReference>
<dbReference type="UniPathway" id="UPA00068">
    <property type="reaction ID" value="UER00171"/>
</dbReference>
<reference evidence="22 23" key="1">
    <citation type="submission" date="2020-12" db="EMBL/GenBank/DDBJ databases">
        <title>FDA dAtabase for Regulatory Grade micrObial Sequences (FDA-ARGOS): Supporting development and validation of Infectious Disease Dx tests.</title>
        <authorList>
            <person name="Sproer C."/>
            <person name="Gronow S."/>
            <person name="Severitt S."/>
            <person name="Schroder I."/>
            <person name="Tallon L."/>
            <person name="Sadzewicz L."/>
            <person name="Zhao X."/>
            <person name="Boylan J."/>
            <person name="Ott S."/>
            <person name="Bowen H."/>
            <person name="Vavikolanu K."/>
            <person name="Mehta A."/>
            <person name="Aluvathingal J."/>
            <person name="Nadendla S."/>
            <person name="Lowell S."/>
            <person name="Myers T."/>
            <person name="Yan Y."/>
            <person name="Sichtig H."/>
        </authorList>
    </citation>
    <scope>NUCLEOTIDE SEQUENCE [LARGE SCALE GENOMIC DNA]</scope>
    <source>
        <strain evidence="22 23">FDAARGOS_909</strain>
    </source>
</reference>
<evidence type="ECO:0000256" key="16">
    <source>
        <dbReference type="ARBA" id="ARBA00048816"/>
    </source>
</evidence>
<feature type="region of interest" description="Carboxyphosphate synthetic domain" evidence="19">
    <location>
        <begin position="1"/>
        <end position="403"/>
    </location>
</feature>
<feature type="binding site" evidence="19">
    <location>
        <position position="242"/>
    </location>
    <ligand>
        <name>ATP</name>
        <dbReference type="ChEBI" id="CHEBI:30616"/>
        <label>1</label>
    </ligand>
</feature>
<dbReference type="EMBL" id="CP065668">
    <property type="protein sequence ID" value="QPS08291.1"/>
    <property type="molecule type" value="Genomic_DNA"/>
</dbReference>
<dbReference type="GO" id="GO:0004087">
    <property type="term" value="F:carbamoyl-phosphate synthase (ammonia) activity"/>
    <property type="evidence" value="ECO:0007669"/>
    <property type="project" value="UniProtKB-EC"/>
</dbReference>
<dbReference type="FunFam" id="1.10.1030.10:FF:000002">
    <property type="entry name" value="Carbamoyl-phosphate synthase large chain"/>
    <property type="match status" value="1"/>
</dbReference>
<feature type="binding site" evidence="19">
    <location>
        <position position="285"/>
    </location>
    <ligand>
        <name>Mn(2+)</name>
        <dbReference type="ChEBI" id="CHEBI:29035"/>
        <label>1</label>
    </ligand>
</feature>
<organism evidence="22 23">
    <name type="scientific">Delftia acidovorans</name>
    <name type="common">Pseudomonas acidovorans</name>
    <name type="synonym">Comamonas acidovorans</name>
    <dbReference type="NCBI Taxonomy" id="80866"/>
    <lineage>
        <taxon>Bacteria</taxon>
        <taxon>Pseudomonadati</taxon>
        <taxon>Pseudomonadota</taxon>
        <taxon>Betaproteobacteria</taxon>
        <taxon>Burkholderiales</taxon>
        <taxon>Comamonadaceae</taxon>
        <taxon>Delftia</taxon>
    </lineage>
</organism>
<accession>A0A7T2VYN3</accession>
<keyword evidence="10 19" id="KW-0547">Nucleotide-binding</keyword>
<dbReference type="AlphaFoldDB" id="A0A7T2VYN3"/>
<feature type="binding site" evidence="19">
    <location>
        <position position="755"/>
    </location>
    <ligand>
        <name>ATP</name>
        <dbReference type="ChEBI" id="CHEBI:30616"/>
        <label>2</label>
    </ligand>
</feature>
<comment type="cofactor">
    <cofactor evidence="1">
        <name>Mn(2+)</name>
        <dbReference type="ChEBI" id="CHEBI:29035"/>
    </cofactor>
</comment>
<dbReference type="GO" id="GO:0006526">
    <property type="term" value="P:L-arginine biosynthetic process"/>
    <property type="evidence" value="ECO:0007669"/>
    <property type="project" value="UniProtKB-UniRule"/>
</dbReference>
<keyword evidence="9 19" id="KW-0677">Repeat</keyword>
<feature type="binding site" evidence="19">
    <location>
        <position position="762"/>
    </location>
    <ligand>
        <name>ATP</name>
        <dbReference type="ChEBI" id="CHEBI:30616"/>
        <label>2</label>
    </ligand>
</feature>
<dbReference type="InterPro" id="IPR006275">
    <property type="entry name" value="CPSase_lsu"/>
</dbReference>
<dbReference type="Gene3D" id="3.40.50.20">
    <property type="match status" value="2"/>
</dbReference>
<name>A0A7T2VYN3_DELAC</name>
<sequence>MPKRTDLKSILIIGAGPIVIGQACEFDYSGVQACKALREEGYKVILINSNPATIMTDPATADVTYIEPITWQTVEKIIAKERPDAILPTMGGQTALNCALDLWRNGVLHKYKVELIGATPEAIDKAEDRLKFKDAMTRIGLGSARSGIAHSMDEAWAVQKEMGFPTVIRPSFTLGGTGGGIAYNPEEFETICKRGLEASPTNELLIEESLLGWKEYEMEVVRDKADNCIIICSIENLDPMGVHTGDSITVAPAQTLTDKEYQIMRNASLAVLREIGVDTGGSNVQFSVNPKDGRMIVIEMNPRVSRSSALASKATGFPIAKVAAKLAVGYTLDELKNDITGGKTPASFEPSIDYVVTKIPRFAFEKFPAADNRLTTQMKSVGEVMAIGRTFQESFQKALRGLEVGVDGMNEKTQDREILEKELGEPGPDRIWYVGDAFAAGWTLDEVHNITKIDKWFLVQIEEIVKIELELDQVYEEKGDAALAALDATTLRTLKQKGFSDRRLAKLLHSNEKAVREARKALGVRPVFKRVDTCAAEFATDTAYMYSTYDEECEAEPTDKKKIMVLGGGPNRIGQGIEFDYCCVHAALAMREDGYETIMVNCNPETVSTDYDTSDRLYFEPLTLEDVLEVVAVEKPVGVIVQYGGQTPLKLALGLEKEGVPIIGTTPDMIDAAEDRERFQKLLHELGLRQPPNATARTEPEALEKAAGLGYPLVVRPSYVLGGRAMEIVHEQRDLERYMREAVKVSNDSPVLLDHFLSNAIECDVDCVRDREGAVFIGGVMEHIEQAGVHSGDSACSLPPYYLKPETVAEIKRQTAAMANALSVVGLMNVQFAIKETAEGDVIYVLEVNPRASRTVPFVSKATGIQLAKVAARCMAGDTLAQQGITKEVTPPYFSVKEAVFPFVKFPGVDTILGPEMKSTGEVMGVGKTFGEAFVKSQLGAGVTLPTQGKVFLTVKNADKPRAVAVARELAAMGFVLCATRGTAAAISEAGIEVQLVNKVTEGRPHIVDMIKNGEIAMVINTVEERRNAIADSRAIRTSALLARVTTFTTIFGAEAAVEGMKSMGNMDVHSVQELHAQLQAA</sequence>
<protein>
    <recommendedName>
        <fullName evidence="19">Carbamoyl phosphate synthase large chain</fullName>
        <ecNumber evidence="19">6.3.4.16</ecNumber>
        <ecNumber evidence="19">6.3.5.5</ecNumber>
    </recommendedName>
    <alternativeName>
        <fullName evidence="19">Carbamoyl phosphate synthetase ammonia chain</fullName>
    </alternativeName>
</protein>
<feature type="binding site" evidence="19">
    <location>
        <position position="299"/>
    </location>
    <ligand>
        <name>Mg(2+)</name>
        <dbReference type="ChEBI" id="CHEBI:18420"/>
        <label>1</label>
    </ligand>
</feature>
<feature type="binding site" evidence="19">
    <location>
        <position position="790"/>
    </location>
    <ligand>
        <name>ATP</name>
        <dbReference type="ChEBI" id="CHEBI:30616"/>
        <label>2</label>
    </ligand>
</feature>
<feature type="binding site" evidence="19">
    <location>
        <position position="299"/>
    </location>
    <ligand>
        <name>Mg(2+)</name>
        <dbReference type="ChEBI" id="CHEBI:18420"/>
        <label>2</label>
    </ligand>
</feature>
<dbReference type="Gene3D" id="3.40.50.1380">
    <property type="entry name" value="Methylglyoxal synthase-like domain"/>
    <property type="match status" value="1"/>
</dbReference>
<feature type="binding site" evidence="19">
    <location>
        <position position="241"/>
    </location>
    <ligand>
        <name>ATP</name>
        <dbReference type="ChEBI" id="CHEBI:30616"/>
        <label>1</label>
    </ligand>
</feature>
<keyword evidence="5 19" id="KW-0055">Arginine biosynthesis</keyword>
<evidence type="ECO:0000256" key="6">
    <source>
        <dbReference type="ARBA" id="ARBA00022598"/>
    </source>
</evidence>
<evidence type="ECO:0000256" key="4">
    <source>
        <dbReference type="ARBA" id="ARBA00009799"/>
    </source>
</evidence>
<dbReference type="FunFam" id="3.30.470.20:FF:000007">
    <property type="entry name" value="Carbamoyl-phosphate synthase large chain"/>
    <property type="match status" value="1"/>
</dbReference>
<dbReference type="NCBIfam" id="TIGR01369">
    <property type="entry name" value="CPSaseII_lrg"/>
    <property type="match status" value="1"/>
</dbReference>
<evidence type="ECO:0000256" key="1">
    <source>
        <dbReference type="ARBA" id="ARBA00001936"/>
    </source>
</evidence>
<dbReference type="InterPro" id="IPR058047">
    <property type="entry name" value="CPSase_preATP-grasp"/>
</dbReference>
<dbReference type="PANTHER" id="PTHR11405:SF53">
    <property type="entry name" value="CARBAMOYL-PHOSPHATE SYNTHASE [AMMONIA], MITOCHONDRIAL"/>
    <property type="match status" value="1"/>
</dbReference>
<comment type="subunit">
    <text evidence="18 19">Composed of two chains; the small (or glutamine) chain promotes the hydrolysis of glutamine to ammonia, which is used by the large (or ammonia) chain to synthesize carbamoyl phosphate. Tetramer of heterodimers (alpha,beta)4.</text>
</comment>
<dbReference type="PRINTS" id="PR00098">
    <property type="entry name" value="CPSASE"/>
</dbReference>
<dbReference type="NCBIfam" id="NF009455">
    <property type="entry name" value="PRK12815.1"/>
    <property type="match status" value="1"/>
</dbReference>
<dbReference type="InterPro" id="IPR016185">
    <property type="entry name" value="PreATP-grasp_dom_sf"/>
</dbReference>
<dbReference type="InterPro" id="IPR005483">
    <property type="entry name" value="CPSase_dom"/>
</dbReference>
<dbReference type="SMART" id="SM01096">
    <property type="entry name" value="CPSase_L_D3"/>
    <property type="match status" value="1"/>
</dbReference>
<comment type="catalytic activity">
    <reaction evidence="15 19">
        <text>hydrogencarbonate + NH4(+) + 2 ATP = carbamoyl phosphate + 2 ADP + phosphate + 2 H(+)</text>
        <dbReference type="Rhea" id="RHEA:18029"/>
        <dbReference type="ChEBI" id="CHEBI:15378"/>
        <dbReference type="ChEBI" id="CHEBI:17544"/>
        <dbReference type="ChEBI" id="CHEBI:28938"/>
        <dbReference type="ChEBI" id="CHEBI:30616"/>
        <dbReference type="ChEBI" id="CHEBI:43474"/>
        <dbReference type="ChEBI" id="CHEBI:58228"/>
        <dbReference type="ChEBI" id="CHEBI:456216"/>
        <dbReference type="EC" id="6.3.4.16"/>
    </reaction>
</comment>
<evidence type="ECO:0000256" key="9">
    <source>
        <dbReference type="ARBA" id="ARBA00022737"/>
    </source>
</evidence>
<evidence type="ECO:0000256" key="5">
    <source>
        <dbReference type="ARBA" id="ARBA00022571"/>
    </source>
</evidence>
<dbReference type="InterPro" id="IPR036914">
    <property type="entry name" value="MGS-like_dom_sf"/>
</dbReference>
<dbReference type="InterPro" id="IPR005479">
    <property type="entry name" value="CPAse_ATP-bd"/>
</dbReference>
<evidence type="ECO:0000256" key="10">
    <source>
        <dbReference type="ARBA" id="ARBA00022741"/>
    </source>
</evidence>
<dbReference type="SUPFAM" id="SSF48108">
    <property type="entry name" value="Carbamoyl phosphate synthetase, large subunit connection domain"/>
    <property type="match status" value="1"/>
</dbReference>
<evidence type="ECO:0000256" key="7">
    <source>
        <dbReference type="ARBA" id="ARBA00022605"/>
    </source>
</evidence>
<feature type="binding site" evidence="19">
    <location>
        <position position="243"/>
    </location>
    <ligand>
        <name>ATP</name>
        <dbReference type="ChEBI" id="CHEBI:30616"/>
        <label>1</label>
    </ligand>
</feature>
<feature type="binding site" evidence="19">
    <location>
        <position position="849"/>
    </location>
    <ligand>
        <name>Mn(2+)</name>
        <dbReference type="ChEBI" id="CHEBI:29035"/>
        <label>4</label>
    </ligand>
</feature>
<feature type="binding site" evidence="19">
    <location>
        <position position="285"/>
    </location>
    <ligand>
        <name>ATP</name>
        <dbReference type="ChEBI" id="CHEBI:30616"/>
        <label>1</label>
    </ligand>
</feature>
<dbReference type="Pfam" id="PF02142">
    <property type="entry name" value="MGS"/>
    <property type="match status" value="1"/>
</dbReference>
<dbReference type="FunFam" id="3.40.50.20:FF:000003">
    <property type="entry name" value="Carbamoyl-phosphate synthase large chain"/>
    <property type="match status" value="1"/>
</dbReference>
<dbReference type="FunFam" id="3.30.470.20:FF:000013">
    <property type="entry name" value="Carbamoyl-phosphate synthase large chain"/>
    <property type="match status" value="1"/>
</dbReference>
<comment type="pathway">
    <text evidence="2 19">Pyrimidine metabolism; UMP biosynthesis via de novo pathway; (S)-dihydroorotate from bicarbonate: step 1/3.</text>
</comment>
<dbReference type="Pfam" id="PF02787">
    <property type="entry name" value="CPSase_L_D3"/>
    <property type="match status" value="1"/>
</dbReference>
<feature type="region of interest" description="Allosteric domain" evidence="19">
    <location>
        <begin position="943"/>
        <end position="1082"/>
    </location>
</feature>
<comment type="cofactor">
    <cofactor evidence="19">
        <name>Mg(2+)</name>
        <dbReference type="ChEBI" id="CHEBI:18420"/>
    </cofactor>
    <cofactor evidence="19">
        <name>Mn(2+)</name>
        <dbReference type="ChEBI" id="CHEBI:29035"/>
    </cofactor>
    <text evidence="19">Binds 4 Mg(2+) or Mn(2+) ions per subunit.</text>
</comment>
<dbReference type="EC" id="6.3.5.5" evidence="19"/>
<feature type="binding site" evidence="19">
    <location>
        <position position="847"/>
    </location>
    <ligand>
        <name>Mn(2+)</name>
        <dbReference type="ChEBI" id="CHEBI:29035"/>
        <label>3</label>
    </ligand>
</feature>
<dbReference type="HAMAP" id="MF_01210_A">
    <property type="entry name" value="CPSase_L_chain_A"/>
    <property type="match status" value="1"/>
</dbReference>
<dbReference type="UniPathway" id="UPA00070">
    <property type="reaction ID" value="UER00115"/>
</dbReference>
<dbReference type="InterPro" id="IPR036897">
    <property type="entry name" value="CarbamoylP_synth_lsu_oligo_sf"/>
</dbReference>
<dbReference type="FunFam" id="3.40.50.20:FF:000001">
    <property type="entry name" value="Carbamoyl-phosphate synthase large chain"/>
    <property type="match status" value="1"/>
</dbReference>
<evidence type="ECO:0000256" key="3">
    <source>
        <dbReference type="ARBA" id="ARBA00005077"/>
    </source>
</evidence>
<evidence type="ECO:0000256" key="11">
    <source>
        <dbReference type="ARBA" id="ARBA00022840"/>
    </source>
</evidence>
<feature type="binding site" evidence="19">
    <location>
        <position position="301"/>
    </location>
    <ligand>
        <name>Mg(2+)</name>
        <dbReference type="ChEBI" id="CHEBI:18420"/>
        <label>2</label>
    </ligand>
</feature>
<feature type="binding site" evidence="19">
    <location>
        <position position="791"/>
    </location>
    <ligand>
        <name>ATP</name>
        <dbReference type="ChEBI" id="CHEBI:30616"/>
        <label>2</label>
    </ligand>
</feature>
<evidence type="ECO:0000256" key="8">
    <source>
        <dbReference type="ARBA" id="ARBA00022723"/>
    </source>
</evidence>
<evidence type="ECO:0000256" key="14">
    <source>
        <dbReference type="ARBA" id="ARBA00023211"/>
    </source>
</evidence>
<dbReference type="Pfam" id="PF25596">
    <property type="entry name" value="CPSase_L_D1"/>
    <property type="match status" value="2"/>
</dbReference>
<keyword evidence="8" id="KW-0479">Metal-binding</keyword>
<dbReference type="GO" id="GO:0005524">
    <property type="term" value="F:ATP binding"/>
    <property type="evidence" value="ECO:0007669"/>
    <property type="project" value="UniProtKB-UniRule"/>
</dbReference>
<dbReference type="GO" id="GO:0046872">
    <property type="term" value="F:metal ion binding"/>
    <property type="evidence" value="ECO:0007669"/>
    <property type="project" value="UniProtKB-KW"/>
</dbReference>
<keyword evidence="13 19" id="KW-0665">Pyrimidine biosynthesis</keyword>
<dbReference type="RefSeq" id="WP_197955661.1">
    <property type="nucleotide sequence ID" value="NZ_CP065668.1"/>
</dbReference>
<keyword evidence="6 19" id="KW-0436">Ligase</keyword>
<evidence type="ECO:0000313" key="22">
    <source>
        <dbReference type="EMBL" id="QPS08291.1"/>
    </source>
</evidence>
<dbReference type="PROSITE" id="PS51257">
    <property type="entry name" value="PROKAR_LIPOPROTEIN"/>
    <property type="match status" value="1"/>
</dbReference>
<feature type="domain" description="ATP-grasp" evidence="20">
    <location>
        <begin position="133"/>
        <end position="328"/>
    </location>
</feature>
<dbReference type="Gene3D" id="1.10.1030.10">
    <property type="entry name" value="Carbamoyl-phosphate synthetase, large subunit oligomerisation domain"/>
    <property type="match status" value="1"/>
</dbReference>
<feature type="binding site" evidence="19">
    <location>
        <position position="788"/>
    </location>
    <ligand>
        <name>ATP</name>
        <dbReference type="ChEBI" id="CHEBI:30616"/>
        <label>2</label>
    </ligand>
</feature>
<keyword evidence="11 19" id="KW-0067">ATP-binding</keyword>
<feature type="binding site" evidence="19">
    <location>
        <position position="831"/>
    </location>
    <ligand>
        <name>Mg(2+)</name>
        <dbReference type="ChEBI" id="CHEBI:18420"/>
        <label>3</label>
    </ligand>
</feature>
<evidence type="ECO:0000256" key="13">
    <source>
        <dbReference type="ARBA" id="ARBA00022975"/>
    </source>
</evidence>
<dbReference type="SMART" id="SM00851">
    <property type="entry name" value="MGS"/>
    <property type="match status" value="1"/>
</dbReference>
<dbReference type="InterPro" id="IPR033937">
    <property type="entry name" value="MGS_CPS_CarB"/>
</dbReference>
<feature type="binding site" evidence="19">
    <location>
        <position position="299"/>
    </location>
    <ligand>
        <name>Mn(2+)</name>
        <dbReference type="ChEBI" id="CHEBI:29035"/>
        <label>2</label>
    </ligand>
</feature>
<dbReference type="PROSITE" id="PS00866">
    <property type="entry name" value="CPSASE_1"/>
    <property type="match status" value="1"/>
</dbReference>
<feature type="domain" description="ATP-grasp" evidence="20">
    <location>
        <begin position="680"/>
        <end position="876"/>
    </location>
</feature>
<feature type="binding site" evidence="19">
    <location>
        <position position="299"/>
    </location>
    <ligand>
        <name>Mn(2+)</name>
        <dbReference type="ChEBI" id="CHEBI:29035"/>
        <label>1</label>
    </ligand>
</feature>
<feature type="binding site" evidence="19">
    <location>
        <position position="847"/>
    </location>
    <ligand>
        <name>Mn(2+)</name>
        <dbReference type="ChEBI" id="CHEBI:29035"/>
        <label>4</label>
    </ligand>
</feature>
<gene>
    <name evidence="19 22" type="primary">carB</name>
    <name evidence="22" type="ORF">I6G66_29250</name>
</gene>
<proteinExistence type="inferred from homology"/>
<feature type="binding site" evidence="19">
    <location>
        <position position="285"/>
    </location>
    <ligand>
        <name>Mg(2+)</name>
        <dbReference type="ChEBI" id="CHEBI:18420"/>
        <label>1</label>
    </ligand>
</feature>
<comment type="similarity">
    <text evidence="4 19">Belongs to the CarB family.</text>
</comment>
<feature type="binding site" evidence="19">
    <location>
        <position position="208"/>
    </location>
    <ligand>
        <name>ATP</name>
        <dbReference type="ChEBI" id="CHEBI:30616"/>
        <label>1</label>
    </ligand>
</feature>
<dbReference type="SUPFAM" id="SSF56059">
    <property type="entry name" value="Glutathione synthetase ATP-binding domain-like"/>
    <property type="match status" value="2"/>
</dbReference>
<evidence type="ECO:0000259" key="20">
    <source>
        <dbReference type="PROSITE" id="PS50975"/>
    </source>
</evidence>
<feature type="binding site" evidence="19">
    <location>
        <position position="789"/>
    </location>
    <ligand>
        <name>ATP</name>
        <dbReference type="ChEBI" id="CHEBI:30616"/>
        <label>2</label>
    </ligand>
</feature>
<feature type="binding site" evidence="19">
    <location>
        <position position="847"/>
    </location>
    <ligand>
        <name>Mg(2+)</name>
        <dbReference type="ChEBI" id="CHEBI:18420"/>
        <label>4</label>
    </ligand>
</feature>
<feature type="binding site" evidence="19">
    <location>
        <position position="716"/>
    </location>
    <ligand>
        <name>ATP</name>
        <dbReference type="ChEBI" id="CHEBI:30616"/>
        <label>2</label>
    </ligand>
</feature>
<feature type="binding site" evidence="19">
    <location>
        <position position="831"/>
    </location>
    <ligand>
        <name>Mn(2+)</name>
        <dbReference type="ChEBI" id="CHEBI:29035"/>
        <label>3</label>
    </ligand>
</feature>
<feature type="domain" description="MGS-like" evidence="21">
    <location>
        <begin position="943"/>
        <end position="1082"/>
    </location>
</feature>
<dbReference type="FunFam" id="3.30.1490.20:FF:000001">
    <property type="entry name" value="Carbamoyl-phosphate synthase large chain"/>
    <property type="match status" value="1"/>
</dbReference>
<comment type="function">
    <text evidence="17 19">Large subunit of the glutamine-dependent carbamoyl phosphate synthetase (CPSase). CPSase catalyzes the formation of carbamoyl phosphate from the ammonia moiety of glutamine, carbonate, and phosphate donated by ATP, constituting the first step of 2 biosynthetic pathways, one leading to arginine and/or urea and the other to pyrimidine nucleotides. The large subunit (synthetase) binds the substrates ammonia (free or transferred from glutamine from the small subunit), hydrogencarbonate and ATP and carries out an ATP-coupled ligase reaction, activating hydrogencarbonate by forming carboxy phosphate which reacts with ammonia to form carbamoyl phosphate.</text>
</comment>
<comment type="domain">
    <text evidence="19">The large subunit is composed of 2 ATP-grasp domains that are involved in binding the 2 ATP molecules needed for carbamoyl phosphate synthesis. The N-terminal ATP-grasp domain (referred to as the carboxyphosphate synthetic component) catalyzes the ATP-dependent phosphorylation of hydrogencarbonate to carboxyphosphate and the subsequent nucleophilic attack by ammonia to form a carbamate intermediate. The C-terminal ATP-grasp domain (referred to as the carbamoyl phosphate synthetic component) then catalyzes the phosphorylation of carbamate with the second ATP to form the end product carbamoyl phosphate. The reactive and unstable enzyme intermediates are sequentially channeled from one active site to the next through the interior of the protein over a distance of at least 96 A.</text>
</comment>
<evidence type="ECO:0000256" key="12">
    <source>
        <dbReference type="ARBA" id="ARBA00022842"/>
    </source>
</evidence>
<dbReference type="CDD" id="cd01424">
    <property type="entry name" value="MGS_CPS_II"/>
    <property type="match status" value="1"/>
</dbReference>
<feature type="binding site" evidence="19">
    <location>
        <position position="210"/>
    </location>
    <ligand>
        <name>ATP</name>
        <dbReference type="ChEBI" id="CHEBI:30616"/>
        <label>1</label>
    </ligand>
</feature>
<evidence type="ECO:0000259" key="21">
    <source>
        <dbReference type="PROSITE" id="PS51855"/>
    </source>
</evidence>
<feature type="binding site" evidence="19">
    <location>
        <position position="299"/>
    </location>
    <ligand>
        <name>ATP</name>
        <dbReference type="ChEBI" id="CHEBI:30616"/>
        <label>1</label>
    </ligand>
</feature>
<dbReference type="EC" id="6.3.4.16" evidence="19"/>
<feature type="binding site" evidence="19">
    <location>
        <position position="176"/>
    </location>
    <ligand>
        <name>ATP</name>
        <dbReference type="ChEBI" id="CHEBI:30616"/>
        <label>1</label>
    </ligand>
</feature>
<feature type="binding site" evidence="19">
    <location>
        <position position="831"/>
    </location>
    <ligand>
        <name>ATP</name>
        <dbReference type="ChEBI" id="CHEBI:30616"/>
        <label>2</label>
    </ligand>
</feature>
<dbReference type="SUPFAM" id="SSF52335">
    <property type="entry name" value="Methylglyoxal synthase-like"/>
    <property type="match status" value="1"/>
</dbReference>
<dbReference type="PANTHER" id="PTHR11405">
    <property type="entry name" value="CARBAMOYLTRANSFERASE FAMILY MEMBER"/>
    <property type="match status" value="1"/>
</dbReference>
<feature type="binding site" evidence="19">
    <location>
        <position position="849"/>
    </location>
    <ligand>
        <name>Mg(2+)</name>
        <dbReference type="ChEBI" id="CHEBI:18420"/>
        <label>4</label>
    </ligand>
</feature>
<dbReference type="Proteomes" id="UP000594778">
    <property type="component" value="Chromosome"/>
</dbReference>
<dbReference type="GO" id="GO:0005737">
    <property type="term" value="C:cytoplasm"/>
    <property type="evidence" value="ECO:0007669"/>
    <property type="project" value="TreeGrafter"/>
</dbReference>
<comment type="caution">
    <text evidence="19">Lacks conserved residue(s) required for the propagation of feature annotation.</text>
</comment>
<dbReference type="Gene3D" id="3.30.470.20">
    <property type="entry name" value="ATP-grasp fold, B domain"/>
    <property type="match status" value="2"/>
</dbReference>
<feature type="binding site" evidence="19">
    <location>
        <position position="215"/>
    </location>
    <ligand>
        <name>ATP</name>
        <dbReference type="ChEBI" id="CHEBI:30616"/>
        <label>1</label>
    </ligand>
</feature>
<evidence type="ECO:0000256" key="18">
    <source>
        <dbReference type="ARBA" id="ARBA00062056"/>
    </source>
</evidence>
<feature type="binding site" evidence="19">
    <location>
        <position position="847"/>
    </location>
    <ligand>
        <name>ATP</name>
        <dbReference type="ChEBI" id="CHEBI:30616"/>
        <label>2</label>
    </ligand>
</feature>
<keyword evidence="14" id="KW-0464">Manganese</keyword>
<dbReference type="InterPro" id="IPR011607">
    <property type="entry name" value="MGS-like_dom"/>
</dbReference>
<dbReference type="HAMAP" id="MF_01210_B">
    <property type="entry name" value="CPSase_L_chain_B"/>
    <property type="match status" value="1"/>
</dbReference>
<dbReference type="NCBIfam" id="NF003671">
    <property type="entry name" value="PRK05294.1"/>
    <property type="match status" value="1"/>
</dbReference>
<keyword evidence="7 19" id="KW-0028">Amino-acid biosynthesis</keyword>
<dbReference type="GO" id="GO:0006541">
    <property type="term" value="P:glutamine metabolic process"/>
    <property type="evidence" value="ECO:0007669"/>
    <property type="project" value="TreeGrafter"/>
</dbReference>
<evidence type="ECO:0000256" key="15">
    <source>
        <dbReference type="ARBA" id="ARBA00047359"/>
    </source>
</evidence>
<feature type="binding site" evidence="19">
    <location>
        <position position="175"/>
    </location>
    <ligand>
        <name>ATP</name>
        <dbReference type="ChEBI" id="CHEBI:30616"/>
        <label>1</label>
    </ligand>
</feature>
<keyword evidence="12" id="KW-0460">Magnesium</keyword>
<feature type="binding site" evidence="19">
    <location>
        <position position="169"/>
    </location>
    <ligand>
        <name>ATP</name>
        <dbReference type="ChEBI" id="CHEBI:30616"/>
        <label>1</label>
    </ligand>
</feature>
<feature type="binding site" evidence="19">
    <location>
        <position position="301"/>
    </location>
    <ligand>
        <name>Mn(2+)</name>
        <dbReference type="ChEBI" id="CHEBI:29035"/>
        <label>2</label>
    </ligand>
</feature>
<dbReference type="InterPro" id="IPR011761">
    <property type="entry name" value="ATP-grasp"/>
</dbReference>
<feature type="binding site" evidence="19">
    <location>
        <position position="757"/>
    </location>
    <ligand>
        <name>ATP</name>
        <dbReference type="ChEBI" id="CHEBI:30616"/>
        <label>2</label>
    </ligand>
</feature>
<feature type="binding site" evidence="19">
    <location>
        <position position="129"/>
    </location>
    <ligand>
        <name>ATP</name>
        <dbReference type="ChEBI" id="CHEBI:30616"/>
        <label>1</label>
    </ligand>
</feature>
<evidence type="ECO:0000256" key="17">
    <source>
        <dbReference type="ARBA" id="ARBA00057223"/>
    </source>
</evidence>
<feature type="binding site" evidence="19">
    <location>
        <position position="847"/>
    </location>
    <ligand>
        <name>Mg(2+)</name>
        <dbReference type="ChEBI" id="CHEBI:18420"/>
        <label>3</label>
    </ligand>
</feature>
<dbReference type="GO" id="GO:0044205">
    <property type="term" value="P:'de novo' UMP biosynthetic process"/>
    <property type="evidence" value="ECO:0007669"/>
    <property type="project" value="UniProtKB-UniRule"/>
</dbReference>
<evidence type="ECO:0000256" key="19">
    <source>
        <dbReference type="HAMAP-Rule" id="MF_01210"/>
    </source>
</evidence>
<comment type="catalytic activity">
    <reaction evidence="16 19">
        <text>hydrogencarbonate + L-glutamine + 2 ATP + H2O = carbamoyl phosphate + L-glutamate + 2 ADP + phosphate + 2 H(+)</text>
        <dbReference type="Rhea" id="RHEA:18633"/>
        <dbReference type="ChEBI" id="CHEBI:15377"/>
        <dbReference type="ChEBI" id="CHEBI:15378"/>
        <dbReference type="ChEBI" id="CHEBI:17544"/>
        <dbReference type="ChEBI" id="CHEBI:29985"/>
        <dbReference type="ChEBI" id="CHEBI:30616"/>
        <dbReference type="ChEBI" id="CHEBI:43474"/>
        <dbReference type="ChEBI" id="CHEBI:58228"/>
        <dbReference type="ChEBI" id="CHEBI:58359"/>
        <dbReference type="ChEBI" id="CHEBI:456216"/>
        <dbReference type="EC" id="6.3.5.5"/>
    </reaction>
</comment>